<dbReference type="AlphaFoldDB" id="A0A9P9ATZ7"/>
<keyword evidence="4" id="KW-0456">Lyase</keyword>
<dbReference type="OrthoDB" id="3004402at2759"/>
<comment type="cofactor">
    <cofactor evidence="1 4">
        <name>Mg(2+)</name>
        <dbReference type="ChEBI" id="CHEBI:18420"/>
    </cofactor>
</comment>
<organism evidence="5 6">
    <name type="scientific">Thelonectria olida</name>
    <dbReference type="NCBI Taxonomy" id="1576542"/>
    <lineage>
        <taxon>Eukaryota</taxon>
        <taxon>Fungi</taxon>
        <taxon>Dikarya</taxon>
        <taxon>Ascomycota</taxon>
        <taxon>Pezizomycotina</taxon>
        <taxon>Sordariomycetes</taxon>
        <taxon>Hypocreomycetidae</taxon>
        <taxon>Hypocreales</taxon>
        <taxon>Nectriaceae</taxon>
        <taxon>Thelonectria</taxon>
    </lineage>
</organism>
<comment type="similarity">
    <text evidence="2 4">Belongs to the terpene synthase family.</text>
</comment>
<dbReference type="EMBL" id="JAGPYM010000004">
    <property type="protein sequence ID" value="KAH6895751.1"/>
    <property type="molecule type" value="Genomic_DNA"/>
</dbReference>
<keyword evidence="6" id="KW-1185">Reference proteome</keyword>
<dbReference type="Pfam" id="PF19086">
    <property type="entry name" value="Terpene_syn_C_2"/>
    <property type="match status" value="1"/>
</dbReference>
<keyword evidence="4" id="KW-0479">Metal-binding</keyword>
<sequence>MDSLNHPLRSIGAPTTLSKSILHPQHEDIEAHVNQYLADTWEWPSTRHRIGFLSWKLSDTALRMFATGNYERVKLACELLLLGFLMDDWFEHQKPEDSRTVVLRLSALRDAPECFDPLTTIERMHHSIFTRILHQGPPSDPLMRATTSSSVEQRILDQYVEMLFCHCDSTRGDLDSFQKYLAYREVDFGINICSTILYWTENLHLPAAKMQLLQPLERIANYHVMTLNDIFSFDREWKAYQECGEAAVMMNGVSILAAETHIGVDAAKVWSFSLVRTWEGEFHKMVRGLADAGELESEDMKRAVEGIERRMTGAEEFYWQTKRYL</sequence>
<accession>A0A9P9ATZ7</accession>
<dbReference type="Proteomes" id="UP000777438">
    <property type="component" value="Unassembled WGS sequence"/>
</dbReference>
<dbReference type="PANTHER" id="PTHR35201">
    <property type="entry name" value="TERPENE SYNTHASE"/>
    <property type="match status" value="1"/>
</dbReference>
<gene>
    <name evidence="5" type="ORF">B0T10DRAFT_455997</name>
</gene>
<evidence type="ECO:0000313" key="6">
    <source>
        <dbReference type="Proteomes" id="UP000777438"/>
    </source>
</evidence>
<evidence type="ECO:0000313" key="5">
    <source>
        <dbReference type="EMBL" id="KAH6895751.1"/>
    </source>
</evidence>
<comment type="caution">
    <text evidence="5">The sequence shown here is derived from an EMBL/GenBank/DDBJ whole genome shotgun (WGS) entry which is preliminary data.</text>
</comment>
<dbReference type="SUPFAM" id="SSF48576">
    <property type="entry name" value="Terpenoid synthases"/>
    <property type="match status" value="1"/>
</dbReference>
<evidence type="ECO:0000256" key="1">
    <source>
        <dbReference type="ARBA" id="ARBA00001946"/>
    </source>
</evidence>
<dbReference type="GO" id="GO:0010333">
    <property type="term" value="F:terpene synthase activity"/>
    <property type="evidence" value="ECO:0007669"/>
    <property type="project" value="InterPro"/>
</dbReference>
<dbReference type="PANTHER" id="PTHR35201:SF4">
    <property type="entry name" value="BETA-PINACENE SYNTHASE-RELATED"/>
    <property type="match status" value="1"/>
</dbReference>
<dbReference type="InterPro" id="IPR034686">
    <property type="entry name" value="Terpene_cyclase-like_2"/>
</dbReference>
<dbReference type="EC" id="4.2.3.-" evidence="4"/>
<protein>
    <recommendedName>
        <fullName evidence="4">Terpene synthase</fullName>
        <ecNumber evidence="4">4.2.3.-</ecNumber>
    </recommendedName>
</protein>
<evidence type="ECO:0000256" key="2">
    <source>
        <dbReference type="ARBA" id="ARBA00006333"/>
    </source>
</evidence>
<evidence type="ECO:0000256" key="3">
    <source>
        <dbReference type="ARBA" id="ARBA00022842"/>
    </source>
</evidence>
<evidence type="ECO:0000256" key="4">
    <source>
        <dbReference type="RuleBase" id="RU366034"/>
    </source>
</evidence>
<proteinExistence type="inferred from homology"/>
<dbReference type="GO" id="GO:0046872">
    <property type="term" value="F:metal ion binding"/>
    <property type="evidence" value="ECO:0007669"/>
    <property type="project" value="UniProtKB-KW"/>
</dbReference>
<dbReference type="Gene3D" id="1.10.600.10">
    <property type="entry name" value="Farnesyl Diphosphate Synthase"/>
    <property type="match status" value="1"/>
</dbReference>
<dbReference type="GO" id="GO:0008299">
    <property type="term" value="P:isoprenoid biosynthetic process"/>
    <property type="evidence" value="ECO:0007669"/>
    <property type="project" value="UniProtKB-ARBA"/>
</dbReference>
<reference evidence="5 6" key="1">
    <citation type="journal article" date="2021" name="Nat. Commun.">
        <title>Genetic determinants of endophytism in the Arabidopsis root mycobiome.</title>
        <authorList>
            <person name="Mesny F."/>
            <person name="Miyauchi S."/>
            <person name="Thiergart T."/>
            <person name="Pickel B."/>
            <person name="Atanasova L."/>
            <person name="Karlsson M."/>
            <person name="Huettel B."/>
            <person name="Barry K.W."/>
            <person name="Haridas S."/>
            <person name="Chen C."/>
            <person name="Bauer D."/>
            <person name="Andreopoulos W."/>
            <person name="Pangilinan J."/>
            <person name="LaButti K."/>
            <person name="Riley R."/>
            <person name="Lipzen A."/>
            <person name="Clum A."/>
            <person name="Drula E."/>
            <person name="Henrissat B."/>
            <person name="Kohler A."/>
            <person name="Grigoriev I.V."/>
            <person name="Martin F.M."/>
            <person name="Hacquard S."/>
        </authorList>
    </citation>
    <scope>NUCLEOTIDE SEQUENCE [LARGE SCALE GENOMIC DNA]</scope>
    <source>
        <strain evidence="5 6">MPI-CAGE-CH-0241</strain>
    </source>
</reference>
<dbReference type="InterPro" id="IPR008949">
    <property type="entry name" value="Isoprenoid_synthase_dom_sf"/>
</dbReference>
<keyword evidence="3 4" id="KW-0460">Magnesium</keyword>
<name>A0A9P9ATZ7_9HYPO</name>